<dbReference type="InterPro" id="IPR036291">
    <property type="entry name" value="NAD(P)-bd_dom_sf"/>
</dbReference>
<evidence type="ECO:0000256" key="1">
    <source>
        <dbReference type="ARBA" id="ARBA00005010"/>
    </source>
</evidence>
<dbReference type="GO" id="GO:0004325">
    <property type="term" value="F:ferrochelatase activity"/>
    <property type="evidence" value="ECO:0007669"/>
    <property type="project" value="InterPro"/>
</dbReference>
<dbReference type="AlphaFoldDB" id="A0A916T099"/>
<gene>
    <name evidence="7" type="ORF">GCM10011380_10490</name>
</gene>
<dbReference type="InterPro" id="IPR035996">
    <property type="entry name" value="4pyrrol_Methylase_sf"/>
</dbReference>
<keyword evidence="3" id="KW-0560">Oxidoreductase</keyword>
<dbReference type="GO" id="GO:0019354">
    <property type="term" value="P:siroheme biosynthetic process"/>
    <property type="evidence" value="ECO:0007669"/>
    <property type="project" value="InterPro"/>
</dbReference>
<evidence type="ECO:0000256" key="5">
    <source>
        <dbReference type="ARBA" id="ARBA00023244"/>
    </source>
</evidence>
<name>A0A916T099_9SPHN</name>
<dbReference type="PANTHER" id="PTHR35330">
    <property type="entry name" value="SIROHEME BIOSYNTHESIS PROTEIN MET8"/>
    <property type="match status" value="1"/>
</dbReference>
<dbReference type="RefSeq" id="WP_229664371.1">
    <property type="nucleotide sequence ID" value="NZ_BMIH01000001.1"/>
</dbReference>
<evidence type="ECO:0000256" key="3">
    <source>
        <dbReference type="ARBA" id="ARBA00023002"/>
    </source>
</evidence>
<dbReference type="InterPro" id="IPR006367">
    <property type="entry name" value="Sirohaem_synthase_N"/>
</dbReference>
<dbReference type="Pfam" id="PF13241">
    <property type="entry name" value="NAD_binding_7"/>
    <property type="match status" value="1"/>
</dbReference>
<reference evidence="7" key="1">
    <citation type="journal article" date="2014" name="Int. J. Syst. Evol. Microbiol.">
        <title>Complete genome sequence of Corynebacterium casei LMG S-19264T (=DSM 44701T), isolated from a smear-ripened cheese.</title>
        <authorList>
            <consortium name="US DOE Joint Genome Institute (JGI-PGF)"/>
            <person name="Walter F."/>
            <person name="Albersmeier A."/>
            <person name="Kalinowski J."/>
            <person name="Ruckert C."/>
        </authorList>
    </citation>
    <scope>NUCLEOTIDE SEQUENCE</scope>
    <source>
        <strain evidence="7">CGMCC 1.15330</strain>
    </source>
</reference>
<dbReference type="SUPFAM" id="SSF53790">
    <property type="entry name" value="Tetrapyrrole methylase"/>
    <property type="match status" value="1"/>
</dbReference>
<comment type="catalytic activity">
    <reaction evidence="6">
        <text>precorrin-2 + NAD(+) = sirohydrochlorin + NADH + 2 H(+)</text>
        <dbReference type="Rhea" id="RHEA:15613"/>
        <dbReference type="ChEBI" id="CHEBI:15378"/>
        <dbReference type="ChEBI" id="CHEBI:57540"/>
        <dbReference type="ChEBI" id="CHEBI:57945"/>
        <dbReference type="ChEBI" id="CHEBI:58351"/>
        <dbReference type="ChEBI" id="CHEBI:58827"/>
        <dbReference type="EC" id="1.3.1.76"/>
    </reaction>
</comment>
<evidence type="ECO:0000313" key="7">
    <source>
        <dbReference type="EMBL" id="GGB22745.1"/>
    </source>
</evidence>
<dbReference type="GO" id="GO:0008168">
    <property type="term" value="F:methyltransferase activity"/>
    <property type="evidence" value="ECO:0007669"/>
    <property type="project" value="InterPro"/>
</dbReference>
<dbReference type="NCBIfam" id="TIGR01470">
    <property type="entry name" value="cysG_Nterm"/>
    <property type="match status" value="1"/>
</dbReference>
<dbReference type="Gene3D" id="3.30.160.110">
    <property type="entry name" value="Siroheme synthase, domain 2"/>
    <property type="match status" value="1"/>
</dbReference>
<dbReference type="GO" id="GO:0043115">
    <property type="term" value="F:precorrin-2 dehydrogenase activity"/>
    <property type="evidence" value="ECO:0007669"/>
    <property type="project" value="UniProtKB-EC"/>
</dbReference>
<sequence>MTLHSLPLFVRLAGRPVILIGTGEAADAKRRLLERAGAVVVEEHGCPLPFGGGASPQAPRSEEALRPGAHPKETIAKAEAPPQPHRHPGLVPGSTIPQAQMPDAVPTGGCRNESGMTDVPPPPPLEATAALAIVALEDEDEALAAVARLKARGILVNAVDRPALCDFTLPAIVDRAPVLIAIGTGGVSAGLAAALRQRLELLLPASLGRLAEALQAARDGLRARWPDGGARRRAIGAALSAGGPLDPLALPDGPIEPLARMAGTAGSEAVVIPLRSSDPDDLTLRQARWLAAADRVVHDGRAPAAILDRARADAARLVADPPYPLPGADWPGLSVYLELS</sequence>
<reference evidence="7" key="2">
    <citation type="submission" date="2020-09" db="EMBL/GenBank/DDBJ databases">
        <authorList>
            <person name="Sun Q."/>
            <person name="Zhou Y."/>
        </authorList>
    </citation>
    <scope>NUCLEOTIDE SEQUENCE</scope>
    <source>
        <strain evidence="7">CGMCC 1.15330</strain>
    </source>
</reference>
<dbReference type="InterPro" id="IPR028161">
    <property type="entry name" value="Met8-like"/>
</dbReference>
<evidence type="ECO:0000313" key="8">
    <source>
        <dbReference type="Proteomes" id="UP000623067"/>
    </source>
</evidence>
<accession>A0A916T099</accession>
<organism evidence="7 8">
    <name type="scientific">Sphingomonas metalli</name>
    <dbReference type="NCBI Taxonomy" id="1779358"/>
    <lineage>
        <taxon>Bacteria</taxon>
        <taxon>Pseudomonadati</taxon>
        <taxon>Pseudomonadota</taxon>
        <taxon>Alphaproteobacteria</taxon>
        <taxon>Sphingomonadales</taxon>
        <taxon>Sphingomonadaceae</taxon>
        <taxon>Sphingomonas</taxon>
    </lineage>
</organism>
<protein>
    <recommendedName>
        <fullName evidence="2">precorrin-2 dehydrogenase</fullName>
        <ecNumber evidence="2">1.3.1.76</ecNumber>
    </recommendedName>
</protein>
<keyword evidence="8" id="KW-1185">Reference proteome</keyword>
<comment type="pathway">
    <text evidence="1">Porphyrin-containing compound metabolism; siroheme biosynthesis; sirohydrochlorin from precorrin-2: step 1/1.</text>
</comment>
<dbReference type="SUPFAM" id="SSF75615">
    <property type="entry name" value="Siroheme synthase middle domains-like"/>
    <property type="match status" value="1"/>
</dbReference>
<dbReference type="Gene3D" id="3.40.50.720">
    <property type="entry name" value="NAD(P)-binding Rossmann-like Domain"/>
    <property type="match status" value="1"/>
</dbReference>
<keyword evidence="5" id="KW-0627">Porphyrin biosynthesis</keyword>
<evidence type="ECO:0000256" key="6">
    <source>
        <dbReference type="ARBA" id="ARBA00047561"/>
    </source>
</evidence>
<dbReference type="EMBL" id="BMIH01000001">
    <property type="protein sequence ID" value="GGB22745.1"/>
    <property type="molecule type" value="Genomic_DNA"/>
</dbReference>
<keyword evidence="4" id="KW-0520">NAD</keyword>
<evidence type="ECO:0000256" key="4">
    <source>
        <dbReference type="ARBA" id="ARBA00023027"/>
    </source>
</evidence>
<proteinExistence type="predicted"/>
<dbReference type="Proteomes" id="UP000623067">
    <property type="component" value="Unassembled WGS sequence"/>
</dbReference>
<dbReference type="SUPFAM" id="SSF51735">
    <property type="entry name" value="NAD(P)-binding Rossmann-fold domains"/>
    <property type="match status" value="1"/>
</dbReference>
<evidence type="ECO:0000256" key="2">
    <source>
        <dbReference type="ARBA" id="ARBA00012400"/>
    </source>
</evidence>
<dbReference type="PANTHER" id="PTHR35330:SF1">
    <property type="entry name" value="SIROHEME BIOSYNTHESIS PROTEIN MET8"/>
    <property type="match status" value="1"/>
</dbReference>
<comment type="caution">
    <text evidence="7">The sequence shown here is derived from an EMBL/GenBank/DDBJ whole genome shotgun (WGS) entry which is preliminary data.</text>
</comment>
<dbReference type="EC" id="1.3.1.76" evidence="2"/>